<dbReference type="RefSeq" id="WP_061171729.1">
    <property type="nucleotide sequence ID" value="NZ_FCOA02000038.1"/>
</dbReference>
<dbReference type="Proteomes" id="UP000054851">
    <property type="component" value="Unassembled WGS sequence"/>
</dbReference>
<dbReference type="GO" id="GO:0034220">
    <property type="term" value="P:monoatomic ion transmembrane transport"/>
    <property type="evidence" value="ECO:0007669"/>
    <property type="project" value="InterPro"/>
</dbReference>
<dbReference type="InterPro" id="IPR002299">
    <property type="entry name" value="Porin_Neis"/>
</dbReference>
<protein>
    <submittedName>
        <fullName evidence="13">Porin</fullName>
    </submittedName>
</protein>
<feature type="chain" id="PRO_5007623939" evidence="11">
    <location>
        <begin position="21"/>
        <end position="378"/>
    </location>
</feature>
<dbReference type="PANTHER" id="PTHR34501:SF9">
    <property type="entry name" value="MAJOR OUTER MEMBRANE PROTEIN P.IA"/>
    <property type="match status" value="1"/>
</dbReference>
<dbReference type="InterPro" id="IPR023614">
    <property type="entry name" value="Porin_dom_sf"/>
</dbReference>
<keyword evidence="6 11" id="KW-0732">Signal</keyword>
<evidence type="ECO:0000256" key="10">
    <source>
        <dbReference type="ARBA" id="ARBA00023237"/>
    </source>
</evidence>
<evidence type="ECO:0000256" key="11">
    <source>
        <dbReference type="SAM" id="SignalP"/>
    </source>
</evidence>
<evidence type="ECO:0000256" key="9">
    <source>
        <dbReference type="ARBA" id="ARBA00023136"/>
    </source>
</evidence>
<keyword evidence="8" id="KW-0626">Porin</keyword>
<proteinExistence type="predicted"/>
<dbReference type="EMBL" id="FCOA02000038">
    <property type="protein sequence ID" value="SAK91606.1"/>
    <property type="molecule type" value="Genomic_DNA"/>
</dbReference>
<organism evidence="13 14">
    <name type="scientific">Caballeronia hypogeia</name>
    <dbReference type="NCBI Taxonomy" id="1777140"/>
    <lineage>
        <taxon>Bacteria</taxon>
        <taxon>Pseudomonadati</taxon>
        <taxon>Pseudomonadota</taxon>
        <taxon>Betaproteobacteria</taxon>
        <taxon>Burkholderiales</taxon>
        <taxon>Burkholderiaceae</taxon>
        <taxon>Caballeronia</taxon>
    </lineage>
</organism>
<dbReference type="AlphaFoldDB" id="A0A158DBL9"/>
<evidence type="ECO:0000256" key="3">
    <source>
        <dbReference type="ARBA" id="ARBA00022448"/>
    </source>
</evidence>
<keyword evidence="4" id="KW-1134">Transmembrane beta strand</keyword>
<dbReference type="STRING" id="1777140.AWB79_06719"/>
<dbReference type="OrthoDB" id="8982743at2"/>
<dbReference type="PANTHER" id="PTHR34501">
    <property type="entry name" value="PROTEIN YDDL-RELATED"/>
    <property type="match status" value="1"/>
</dbReference>
<reference evidence="13" key="1">
    <citation type="submission" date="2016-01" db="EMBL/GenBank/DDBJ databases">
        <authorList>
            <person name="Peeters C."/>
        </authorList>
    </citation>
    <scope>NUCLEOTIDE SEQUENCE</scope>
    <source>
        <strain evidence="13">LMG 29322</strain>
    </source>
</reference>
<accession>A0A158DBL9</accession>
<dbReference type="PRINTS" id="PR00182">
    <property type="entry name" value="ECOLNEIPORIN"/>
</dbReference>
<dbReference type="GO" id="GO:0009279">
    <property type="term" value="C:cell outer membrane"/>
    <property type="evidence" value="ECO:0007669"/>
    <property type="project" value="UniProtKB-SubCell"/>
</dbReference>
<dbReference type="InterPro" id="IPR001702">
    <property type="entry name" value="Porin_Gram-ve"/>
</dbReference>
<keyword evidence="9" id="KW-0472">Membrane</keyword>
<evidence type="ECO:0000256" key="8">
    <source>
        <dbReference type="ARBA" id="ARBA00023114"/>
    </source>
</evidence>
<name>A0A158DBL9_9BURK</name>
<dbReference type="InterPro" id="IPR050298">
    <property type="entry name" value="Gram-neg_bact_OMP"/>
</dbReference>
<dbReference type="Gene3D" id="2.40.160.10">
    <property type="entry name" value="Porin"/>
    <property type="match status" value="1"/>
</dbReference>
<evidence type="ECO:0000256" key="2">
    <source>
        <dbReference type="ARBA" id="ARBA00011233"/>
    </source>
</evidence>
<keyword evidence="7" id="KW-0406">Ion transport</keyword>
<sequence>MRSKIIAAVALLITAAASDAQSTVTLFGVLDEGVNMTSNAGGQKAWQMSSVDRVTSRWGLKGNEDLGDGLHAIFDLESGFMLDNGAAYYNGRLFGYQSYAGLQSDTLGTLTFGRQFDSMTDVIGLMTANGYWGGYLFSHPLDNDNTDATFHANNSVKFTSNEYGGFSGTALYGFSNQAGAFAGNRIFSAGLKYSYESFAIGAVYEDLSNPGVTSAGSVASDEAGFVAANQKIYGIGASYGAGPATLGLVYTHVNVQQPVSSVYLGDLGVNNDSLRFDNIEFNAKYDLQPDVSVGGMYTYTIAHLKQGGVDHSMHWNEVGLMAEYVLSKRTGVYTQLVYQKLSGGNTGTPLDTAFIPGAASPSSNSHQMVARIGMTHSF</sequence>
<comment type="subunit">
    <text evidence="2">Homotrimer.</text>
</comment>
<evidence type="ECO:0000256" key="6">
    <source>
        <dbReference type="ARBA" id="ARBA00022729"/>
    </source>
</evidence>
<keyword evidence="14" id="KW-1185">Reference proteome</keyword>
<comment type="caution">
    <text evidence="13">The sequence shown here is derived from an EMBL/GenBank/DDBJ whole genome shotgun (WGS) entry which is preliminary data.</text>
</comment>
<evidence type="ECO:0000256" key="5">
    <source>
        <dbReference type="ARBA" id="ARBA00022692"/>
    </source>
</evidence>
<evidence type="ECO:0000313" key="14">
    <source>
        <dbReference type="Proteomes" id="UP000054851"/>
    </source>
</evidence>
<evidence type="ECO:0000256" key="1">
    <source>
        <dbReference type="ARBA" id="ARBA00004571"/>
    </source>
</evidence>
<dbReference type="Pfam" id="PF13609">
    <property type="entry name" value="Porin_4"/>
    <property type="match status" value="1"/>
</dbReference>
<evidence type="ECO:0000256" key="7">
    <source>
        <dbReference type="ARBA" id="ARBA00023065"/>
    </source>
</evidence>
<evidence type="ECO:0000256" key="4">
    <source>
        <dbReference type="ARBA" id="ARBA00022452"/>
    </source>
</evidence>
<dbReference type="GO" id="GO:0015288">
    <property type="term" value="F:porin activity"/>
    <property type="evidence" value="ECO:0007669"/>
    <property type="project" value="UniProtKB-KW"/>
</dbReference>
<keyword evidence="3" id="KW-0813">Transport</keyword>
<evidence type="ECO:0000259" key="12">
    <source>
        <dbReference type="Pfam" id="PF13609"/>
    </source>
</evidence>
<keyword evidence="5" id="KW-0812">Transmembrane</keyword>
<dbReference type="CDD" id="cd00342">
    <property type="entry name" value="gram_neg_porins"/>
    <property type="match status" value="1"/>
</dbReference>
<evidence type="ECO:0000313" key="13">
    <source>
        <dbReference type="EMBL" id="SAK91606.1"/>
    </source>
</evidence>
<dbReference type="PRINTS" id="PR00184">
    <property type="entry name" value="NEISSPPORIN"/>
</dbReference>
<comment type="subcellular location">
    <subcellularLocation>
        <location evidence="1">Cell outer membrane</location>
        <topology evidence="1">Multi-pass membrane protein</topology>
    </subcellularLocation>
</comment>
<dbReference type="SUPFAM" id="SSF56935">
    <property type="entry name" value="Porins"/>
    <property type="match status" value="1"/>
</dbReference>
<keyword evidence="10" id="KW-0998">Cell outer membrane</keyword>
<feature type="domain" description="Porin" evidence="12">
    <location>
        <begin position="7"/>
        <end position="342"/>
    </location>
</feature>
<feature type="signal peptide" evidence="11">
    <location>
        <begin position="1"/>
        <end position="20"/>
    </location>
</feature>
<dbReference type="GO" id="GO:0046930">
    <property type="term" value="C:pore complex"/>
    <property type="evidence" value="ECO:0007669"/>
    <property type="project" value="UniProtKB-KW"/>
</dbReference>
<gene>
    <name evidence="13" type="ORF">AWB79_06719</name>
</gene>
<dbReference type="InterPro" id="IPR033900">
    <property type="entry name" value="Gram_neg_porin_domain"/>
</dbReference>